<dbReference type="RefSeq" id="XP_031917274.1">
    <property type="nucleotide sequence ID" value="XM_032053596.1"/>
</dbReference>
<dbReference type="EMBL" id="ML743558">
    <property type="protein sequence ID" value="KAE8141211.1"/>
    <property type="molecule type" value="Genomic_DNA"/>
</dbReference>
<dbReference type="GeneID" id="43637806"/>
<evidence type="ECO:0000256" key="1">
    <source>
        <dbReference type="SAM" id="Phobius"/>
    </source>
</evidence>
<organism evidence="2 3">
    <name type="scientific">Aspergillus pseudotamarii</name>
    <dbReference type="NCBI Taxonomy" id="132259"/>
    <lineage>
        <taxon>Eukaryota</taxon>
        <taxon>Fungi</taxon>
        <taxon>Dikarya</taxon>
        <taxon>Ascomycota</taxon>
        <taxon>Pezizomycotina</taxon>
        <taxon>Eurotiomycetes</taxon>
        <taxon>Eurotiomycetidae</taxon>
        <taxon>Eurotiales</taxon>
        <taxon>Aspergillaceae</taxon>
        <taxon>Aspergillus</taxon>
        <taxon>Aspergillus subgen. Circumdati</taxon>
    </lineage>
</organism>
<gene>
    <name evidence="2" type="ORF">BDV38DRAFT_237509</name>
</gene>
<evidence type="ECO:0000313" key="2">
    <source>
        <dbReference type="EMBL" id="KAE8141211.1"/>
    </source>
</evidence>
<keyword evidence="1" id="KW-0472">Membrane</keyword>
<protein>
    <submittedName>
        <fullName evidence="2">Uncharacterized protein</fullName>
    </submittedName>
</protein>
<sequence>MPPHACKVLVDGLSYALNIQFPEEYVILEDLRRVLISRIVPLVIRTSLLLSFLYGVCNYLVGTLEEGCTNTKPPYDLPLFLFLYFH</sequence>
<feature type="transmembrane region" description="Helical" evidence="1">
    <location>
        <begin position="42"/>
        <end position="61"/>
    </location>
</feature>
<evidence type="ECO:0000313" key="3">
    <source>
        <dbReference type="Proteomes" id="UP000325672"/>
    </source>
</evidence>
<name>A0A5N6T4T8_ASPPS</name>
<reference evidence="2 3" key="1">
    <citation type="submission" date="2019-04" db="EMBL/GenBank/DDBJ databases">
        <title>Friends and foes A comparative genomics study of 23 Aspergillus species from section Flavi.</title>
        <authorList>
            <consortium name="DOE Joint Genome Institute"/>
            <person name="Kjaerbolling I."/>
            <person name="Vesth T."/>
            <person name="Frisvad J.C."/>
            <person name="Nybo J.L."/>
            <person name="Theobald S."/>
            <person name="Kildgaard S."/>
            <person name="Isbrandt T."/>
            <person name="Kuo A."/>
            <person name="Sato A."/>
            <person name="Lyhne E.K."/>
            <person name="Kogle M.E."/>
            <person name="Wiebenga A."/>
            <person name="Kun R.S."/>
            <person name="Lubbers R.J."/>
            <person name="Makela M.R."/>
            <person name="Barry K."/>
            <person name="Chovatia M."/>
            <person name="Clum A."/>
            <person name="Daum C."/>
            <person name="Haridas S."/>
            <person name="He G."/>
            <person name="LaButti K."/>
            <person name="Lipzen A."/>
            <person name="Mondo S."/>
            <person name="Riley R."/>
            <person name="Salamov A."/>
            <person name="Simmons B.A."/>
            <person name="Magnuson J.K."/>
            <person name="Henrissat B."/>
            <person name="Mortensen U.H."/>
            <person name="Larsen T.O."/>
            <person name="Devries R.P."/>
            <person name="Grigoriev I.V."/>
            <person name="Machida M."/>
            <person name="Baker S.E."/>
            <person name="Andersen M.R."/>
        </authorList>
    </citation>
    <scope>NUCLEOTIDE SEQUENCE [LARGE SCALE GENOMIC DNA]</scope>
    <source>
        <strain evidence="2 3">CBS 117625</strain>
    </source>
</reference>
<keyword evidence="1" id="KW-0812">Transmembrane</keyword>
<accession>A0A5N6T4T8</accession>
<proteinExistence type="predicted"/>
<dbReference type="AlphaFoldDB" id="A0A5N6T4T8"/>
<keyword evidence="3" id="KW-1185">Reference proteome</keyword>
<keyword evidence="1" id="KW-1133">Transmembrane helix</keyword>
<dbReference type="Proteomes" id="UP000325672">
    <property type="component" value="Unassembled WGS sequence"/>
</dbReference>